<dbReference type="EMBL" id="MLFT02000006">
    <property type="protein sequence ID" value="PHT46541.1"/>
    <property type="molecule type" value="Genomic_DNA"/>
</dbReference>
<organism evidence="1 2">
    <name type="scientific">Capsicum baccatum</name>
    <name type="common">Peruvian pepper</name>
    <dbReference type="NCBI Taxonomy" id="33114"/>
    <lineage>
        <taxon>Eukaryota</taxon>
        <taxon>Viridiplantae</taxon>
        <taxon>Streptophyta</taxon>
        <taxon>Embryophyta</taxon>
        <taxon>Tracheophyta</taxon>
        <taxon>Spermatophyta</taxon>
        <taxon>Magnoliopsida</taxon>
        <taxon>eudicotyledons</taxon>
        <taxon>Gunneridae</taxon>
        <taxon>Pentapetalae</taxon>
        <taxon>asterids</taxon>
        <taxon>lamiids</taxon>
        <taxon>Solanales</taxon>
        <taxon>Solanaceae</taxon>
        <taxon>Solanoideae</taxon>
        <taxon>Capsiceae</taxon>
        <taxon>Capsicum</taxon>
    </lineage>
</organism>
<reference evidence="2" key="2">
    <citation type="journal article" date="2017" name="J. Anim. Genet.">
        <title>Multiple reference genome sequences of hot pepper reveal the massive evolution of plant disease resistance genes by retroduplication.</title>
        <authorList>
            <person name="Kim S."/>
            <person name="Park J."/>
            <person name="Yeom S.-I."/>
            <person name="Kim Y.-M."/>
            <person name="Seo E."/>
            <person name="Kim K.-T."/>
            <person name="Kim M.-S."/>
            <person name="Lee J.M."/>
            <person name="Cheong K."/>
            <person name="Shin H.-S."/>
            <person name="Kim S.-B."/>
            <person name="Han K."/>
            <person name="Lee J."/>
            <person name="Park M."/>
            <person name="Lee H.-A."/>
            <person name="Lee H.-Y."/>
            <person name="Lee Y."/>
            <person name="Oh S."/>
            <person name="Lee J.H."/>
            <person name="Choi E."/>
            <person name="Choi E."/>
            <person name="Lee S.E."/>
            <person name="Jeon J."/>
            <person name="Kim H."/>
            <person name="Choi G."/>
            <person name="Song H."/>
            <person name="Lee J."/>
            <person name="Lee S.-C."/>
            <person name="Kwon J.-K."/>
            <person name="Lee H.-Y."/>
            <person name="Koo N."/>
            <person name="Hong Y."/>
            <person name="Kim R.W."/>
            <person name="Kang W.-H."/>
            <person name="Huh J.H."/>
            <person name="Kang B.-C."/>
            <person name="Yang T.-J."/>
            <person name="Lee Y.-H."/>
            <person name="Bennetzen J.L."/>
            <person name="Choi D."/>
        </authorList>
    </citation>
    <scope>NUCLEOTIDE SEQUENCE [LARGE SCALE GENOMIC DNA]</scope>
    <source>
        <strain evidence="2">cv. PBC81</strain>
    </source>
</reference>
<proteinExistence type="predicted"/>
<comment type="caution">
    <text evidence="1">The sequence shown here is derived from an EMBL/GenBank/DDBJ whole genome shotgun (WGS) entry which is preliminary data.</text>
</comment>
<dbReference type="Proteomes" id="UP000224567">
    <property type="component" value="Unassembled WGS sequence"/>
</dbReference>
<gene>
    <name evidence="1" type="ORF">CQW23_15699</name>
</gene>
<dbReference type="STRING" id="33114.A0A2G2WMU1"/>
<dbReference type="AlphaFoldDB" id="A0A2G2WMU1"/>
<evidence type="ECO:0000313" key="1">
    <source>
        <dbReference type="EMBL" id="PHT46541.1"/>
    </source>
</evidence>
<accession>A0A2G2WMU1</accession>
<reference evidence="1 2" key="1">
    <citation type="journal article" date="2017" name="Genome Biol.">
        <title>New reference genome sequences of hot pepper reveal the massive evolution of plant disease-resistance genes by retroduplication.</title>
        <authorList>
            <person name="Kim S."/>
            <person name="Park J."/>
            <person name="Yeom S.I."/>
            <person name="Kim Y.M."/>
            <person name="Seo E."/>
            <person name="Kim K.T."/>
            <person name="Kim M.S."/>
            <person name="Lee J.M."/>
            <person name="Cheong K."/>
            <person name="Shin H.S."/>
            <person name="Kim S.B."/>
            <person name="Han K."/>
            <person name="Lee J."/>
            <person name="Park M."/>
            <person name="Lee H.A."/>
            <person name="Lee H.Y."/>
            <person name="Lee Y."/>
            <person name="Oh S."/>
            <person name="Lee J.H."/>
            <person name="Choi E."/>
            <person name="Choi E."/>
            <person name="Lee S.E."/>
            <person name="Jeon J."/>
            <person name="Kim H."/>
            <person name="Choi G."/>
            <person name="Song H."/>
            <person name="Lee J."/>
            <person name="Lee S.C."/>
            <person name="Kwon J.K."/>
            <person name="Lee H.Y."/>
            <person name="Koo N."/>
            <person name="Hong Y."/>
            <person name="Kim R.W."/>
            <person name="Kang W.H."/>
            <person name="Huh J.H."/>
            <person name="Kang B.C."/>
            <person name="Yang T.J."/>
            <person name="Lee Y.H."/>
            <person name="Bennetzen J.L."/>
            <person name="Choi D."/>
        </authorList>
    </citation>
    <scope>NUCLEOTIDE SEQUENCE [LARGE SCALE GENOMIC DNA]</scope>
    <source>
        <strain evidence="2">cv. PBC81</strain>
    </source>
</reference>
<evidence type="ECO:0000313" key="2">
    <source>
        <dbReference type="Proteomes" id="UP000224567"/>
    </source>
</evidence>
<protein>
    <submittedName>
        <fullName evidence="1">Uncharacterized protein</fullName>
    </submittedName>
</protein>
<keyword evidence="2" id="KW-1185">Reference proteome</keyword>
<sequence length="132" mass="14877">MGLERSKTGKTTTPCDMQQNLSWYLEDGDCAWRILSSNFPLQLSKEDILGQAICACWPHLTGLLNALRVLPNLTEKFIQIGHISKERLAMKETLGLIKYAPLLWSFFPPLSNPKSYNDPVGCWVSSTFGLYP</sequence>
<name>A0A2G2WMU1_CAPBA</name>